<organism evidence="1 2">
    <name type="scientific">Thermasporomyces composti</name>
    <dbReference type="NCBI Taxonomy" id="696763"/>
    <lineage>
        <taxon>Bacteria</taxon>
        <taxon>Bacillati</taxon>
        <taxon>Actinomycetota</taxon>
        <taxon>Actinomycetes</taxon>
        <taxon>Propionibacteriales</taxon>
        <taxon>Nocardioidaceae</taxon>
        <taxon>Thermasporomyces</taxon>
    </lineage>
</organism>
<evidence type="ECO:0000313" key="2">
    <source>
        <dbReference type="Proteomes" id="UP000256485"/>
    </source>
</evidence>
<keyword evidence="2" id="KW-1185">Reference proteome</keyword>
<evidence type="ECO:0000313" key="1">
    <source>
        <dbReference type="EMBL" id="REF36728.1"/>
    </source>
</evidence>
<evidence type="ECO:0008006" key="3">
    <source>
        <dbReference type="Google" id="ProtNLM"/>
    </source>
</evidence>
<sequence>MGSPEGAKYSTDEIITCMSTLAQLQRRTKDILELAIDADPDWYTWGVIGIPFAVWYGNTADDVYRHLSMIGECLKNKVDALDCVSQSYRALEEGISRAMEKIEEMLDSGPFIG</sequence>
<proteinExistence type="predicted"/>
<protein>
    <recommendedName>
        <fullName evidence="3">Excreted virulence factor EspC (Type VII ESX diderm)</fullName>
    </recommendedName>
</protein>
<comment type="caution">
    <text evidence="1">The sequence shown here is derived from an EMBL/GenBank/DDBJ whole genome shotgun (WGS) entry which is preliminary data.</text>
</comment>
<gene>
    <name evidence="1" type="ORF">DFJ64_2153</name>
</gene>
<dbReference type="EMBL" id="QTUC01000001">
    <property type="protein sequence ID" value="REF36728.1"/>
    <property type="molecule type" value="Genomic_DNA"/>
</dbReference>
<accession>A0A3D9V4Q5</accession>
<name>A0A3D9V4Q5_THECX</name>
<dbReference type="AlphaFoldDB" id="A0A3D9V4Q5"/>
<dbReference type="Proteomes" id="UP000256485">
    <property type="component" value="Unassembled WGS sequence"/>
</dbReference>
<reference evidence="1 2" key="1">
    <citation type="submission" date="2018-08" db="EMBL/GenBank/DDBJ databases">
        <title>Sequencing the genomes of 1000 actinobacteria strains.</title>
        <authorList>
            <person name="Klenk H.-P."/>
        </authorList>
    </citation>
    <scope>NUCLEOTIDE SEQUENCE [LARGE SCALE GENOMIC DNA]</scope>
    <source>
        <strain evidence="1 2">DSM 22891</strain>
    </source>
</reference>